<evidence type="ECO:0000259" key="3">
    <source>
        <dbReference type="SMART" id="SM00099"/>
    </source>
</evidence>
<feature type="domain" description="Anti-proliferative protein" evidence="3">
    <location>
        <begin position="62"/>
        <end position="161"/>
    </location>
</feature>
<protein>
    <recommendedName>
        <fullName evidence="3">Anti-proliferative protein domain-containing protein</fullName>
    </recommendedName>
</protein>
<dbReference type="InterPro" id="IPR036054">
    <property type="entry name" value="BTG-like_sf"/>
</dbReference>
<dbReference type="GeneID" id="17292838"/>
<keyword evidence="6" id="KW-1185">Reference proteome</keyword>
<feature type="compositionally biased region" description="Polar residues" evidence="2">
    <location>
        <begin position="1"/>
        <end position="31"/>
    </location>
</feature>
<dbReference type="PANTHER" id="PTHR22978:SF22">
    <property type="entry name" value="BTG FAMILY PROTEIN"/>
    <property type="match status" value="1"/>
</dbReference>
<comment type="similarity">
    <text evidence="1">Belongs to the BTG family.</text>
</comment>
<gene>
    <name evidence="4" type="ORF">GUITHDRAFT_155331</name>
</gene>
<evidence type="ECO:0000256" key="1">
    <source>
        <dbReference type="ARBA" id="ARBA00007989"/>
    </source>
</evidence>
<evidence type="ECO:0000313" key="4">
    <source>
        <dbReference type="EMBL" id="EKX36113.1"/>
    </source>
</evidence>
<evidence type="ECO:0000313" key="6">
    <source>
        <dbReference type="Proteomes" id="UP000011087"/>
    </source>
</evidence>
<dbReference type="GO" id="GO:0005634">
    <property type="term" value="C:nucleus"/>
    <property type="evidence" value="ECO:0007669"/>
    <property type="project" value="TreeGrafter"/>
</dbReference>
<dbReference type="Proteomes" id="UP000011087">
    <property type="component" value="Unassembled WGS sequence"/>
</dbReference>
<dbReference type="PANTHER" id="PTHR22978">
    <property type="entry name" value="B-CELL TRANSLOCATION GENE"/>
    <property type="match status" value="1"/>
</dbReference>
<dbReference type="AlphaFoldDB" id="L1IIM6"/>
<name>L1IIM6_GUITC</name>
<dbReference type="OrthoDB" id="19928at2759"/>
<evidence type="ECO:0000256" key="2">
    <source>
        <dbReference type="SAM" id="MobiDB-lite"/>
    </source>
</evidence>
<organism evidence="4">
    <name type="scientific">Guillardia theta (strain CCMP2712)</name>
    <name type="common">Cryptophyte</name>
    <dbReference type="NCBI Taxonomy" id="905079"/>
    <lineage>
        <taxon>Eukaryota</taxon>
        <taxon>Cryptophyceae</taxon>
        <taxon>Pyrenomonadales</taxon>
        <taxon>Geminigeraceae</taxon>
        <taxon>Guillardia</taxon>
    </lineage>
</organism>
<dbReference type="GO" id="GO:0005737">
    <property type="term" value="C:cytoplasm"/>
    <property type="evidence" value="ECO:0007669"/>
    <property type="project" value="TreeGrafter"/>
</dbReference>
<dbReference type="STRING" id="905079.L1IIM6"/>
<accession>L1IIM6</accession>
<dbReference type="EMBL" id="JH993079">
    <property type="protein sequence ID" value="EKX36113.1"/>
    <property type="molecule type" value="Genomic_DNA"/>
</dbReference>
<dbReference type="SUPFAM" id="SSF160696">
    <property type="entry name" value="BTG domain-like"/>
    <property type="match status" value="1"/>
</dbReference>
<dbReference type="InterPro" id="IPR002087">
    <property type="entry name" value="Anti_prolifrtn"/>
</dbReference>
<evidence type="ECO:0000313" key="5">
    <source>
        <dbReference type="EnsemblProtists" id="EKX36113"/>
    </source>
</evidence>
<dbReference type="SMART" id="SM00099">
    <property type="entry name" value="btg1"/>
    <property type="match status" value="1"/>
</dbReference>
<dbReference type="EnsemblProtists" id="EKX36113">
    <property type="protein sequence ID" value="EKX36113"/>
    <property type="gene ID" value="GUITHDRAFT_155331"/>
</dbReference>
<dbReference type="Pfam" id="PF07742">
    <property type="entry name" value="BTG"/>
    <property type="match status" value="1"/>
</dbReference>
<feature type="region of interest" description="Disordered" evidence="2">
    <location>
        <begin position="1"/>
        <end position="48"/>
    </location>
</feature>
<reference evidence="4 6" key="1">
    <citation type="journal article" date="2012" name="Nature">
        <title>Algal genomes reveal evolutionary mosaicism and the fate of nucleomorphs.</title>
        <authorList>
            <consortium name="DOE Joint Genome Institute"/>
            <person name="Curtis B.A."/>
            <person name="Tanifuji G."/>
            <person name="Burki F."/>
            <person name="Gruber A."/>
            <person name="Irimia M."/>
            <person name="Maruyama S."/>
            <person name="Arias M.C."/>
            <person name="Ball S.G."/>
            <person name="Gile G.H."/>
            <person name="Hirakawa Y."/>
            <person name="Hopkins J.F."/>
            <person name="Kuo A."/>
            <person name="Rensing S.A."/>
            <person name="Schmutz J."/>
            <person name="Symeonidi A."/>
            <person name="Elias M."/>
            <person name="Eveleigh R.J."/>
            <person name="Herman E.K."/>
            <person name="Klute M.J."/>
            <person name="Nakayama T."/>
            <person name="Obornik M."/>
            <person name="Reyes-Prieto A."/>
            <person name="Armbrust E.V."/>
            <person name="Aves S.J."/>
            <person name="Beiko R.G."/>
            <person name="Coutinho P."/>
            <person name="Dacks J.B."/>
            <person name="Durnford D.G."/>
            <person name="Fast N.M."/>
            <person name="Green B.R."/>
            <person name="Grisdale C.J."/>
            <person name="Hempel F."/>
            <person name="Henrissat B."/>
            <person name="Hoppner M.P."/>
            <person name="Ishida K."/>
            <person name="Kim E."/>
            <person name="Koreny L."/>
            <person name="Kroth P.G."/>
            <person name="Liu Y."/>
            <person name="Malik S.B."/>
            <person name="Maier U.G."/>
            <person name="McRose D."/>
            <person name="Mock T."/>
            <person name="Neilson J.A."/>
            <person name="Onodera N.T."/>
            <person name="Poole A.M."/>
            <person name="Pritham E.J."/>
            <person name="Richards T.A."/>
            <person name="Rocap G."/>
            <person name="Roy S.W."/>
            <person name="Sarai C."/>
            <person name="Schaack S."/>
            <person name="Shirato S."/>
            <person name="Slamovits C.H."/>
            <person name="Spencer D.F."/>
            <person name="Suzuki S."/>
            <person name="Worden A.Z."/>
            <person name="Zauner S."/>
            <person name="Barry K."/>
            <person name="Bell C."/>
            <person name="Bharti A.K."/>
            <person name="Crow J.A."/>
            <person name="Grimwood J."/>
            <person name="Kramer R."/>
            <person name="Lindquist E."/>
            <person name="Lucas S."/>
            <person name="Salamov A."/>
            <person name="McFadden G.I."/>
            <person name="Lane C.E."/>
            <person name="Keeling P.J."/>
            <person name="Gray M.W."/>
            <person name="Grigoriev I.V."/>
            <person name="Archibald J.M."/>
        </authorList>
    </citation>
    <scope>NUCLEOTIDE SEQUENCE</scope>
    <source>
        <strain evidence="4 6">CCMP2712</strain>
    </source>
</reference>
<sequence length="189" mass="20608">MALSTMGATSAISTTPTKMKSLESSSRSTLNGLAPEFTPTKKSCRSAPVTPCKNDANDACWEEACAAARWWAEKLRQQDQSSSNGFEHALRGLILSRCRGHWYPQDPLRGSGFRSIVNDVSTDPILLAAGEATRIRDIRSRLPQGVMWINPKTVKVKLEEDRWAETIFSCSAGSSHSSASASEAEDDDT</sequence>
<reference evidence="6" key="2">
    <citation type="submission" date="2012-11" db="EMBL/GenBank/DDBJ databases">
        <authorList>
            <person name="Kuo A."/>
            <person name="Curtis B.A."/>
            <person name="Tanifuji G."/>
            <person name="Burki F."/>
            <person name="Gruber A."/>
            <person name="Irimia M."/>
            <person name="Maruyama S."/>
            <person name="Arias M.C."/>
            <person name="Ball S.G."/>
            <person name="Gile G.H."/>
            <person name="Hirakawa Y."/>
            <person name="Hopkins J.F."/>
            <person name="Rensing S.A."/>
            <person name="Schmutz J."/>
            <person name="Symeonidi A."/>
            <person name="Elias M."/>
            <person name="Eveleigh R.J."/>
            <person name="Herman E.K."/>
            <person name="Klute M.J."/>
            <person name="Nakayama T."/>
            <person name="Obornik M."/>
            <person name="Reyes-Prieto A."/>
            <person name="Armbrust E.V."/>
            <person name="Aves S.J."/>
            <person name="Beiko R.G."/>
            <person name="Coutinho P."/>
            <person name="Dacks J.B."/>
            <person name="Durnford D.G."/>
            <person name="Fast N.M."/>
            <person name="Green B.R."/>
            <person name="Grisdale C."/>
            <person name="Hempe F."/>
            <person name="Henrissat B."/>
            <person name="Hoppner M.P."/>
            <person name="Ishida K.-I."/>
            <person name="Kim E."/>
            <person name="Koreny L."/>
            <person name="Kroth P.G."/>
            <person name="Liu Y."/>
            <person name="Malik S.-B."/>
            <person name="Maier U.G."/>
            <person name="McRose D."/>
            <person name="Mock T."/>
            <person name="Neilson J.A."/>
            <person name="Onodera N.T."/>
            <person name="Poole A.M."/>
            <person name="Pritham E.J."/>
            <person name="Richards T.A."/>
            <person name="Rocap G."/>
            <person name="Roy S.W."/>
            <person name="Sarai C."/>
            <person name="Schaack S."/>
            <person name="Shirato S."/>
            <person name="Slamovits C.H."/>
            <person name="Spencer D.F."/>
            <person name="Suzuki S."/>
            <person name="Worden A.Z."/>
            <person name="Zauner S."/>
            <person name="Barry K."/>
            <person name="Bell C."/>
            <person name="Bharti A.K."/>
            <person name="Crow J.A."/>
            <person name="Grimwood J."/>
            <person name="Kramer R."/>
            <person name="Lindquist E."/>
            <person name="Lucas S."/>
            <person name="Salamov A."/>
            <person name="McFadden G.I."/>
            <person name="Lane C.E."/>
            <person name="Keeling P.J."/>
            <person name="Gray M.W."/>
            <person name="Grigoriev I.V."/>
            <person name="Archibald J.M."/>
        </authorList>
    </citation>
    <scope>NUCLEOTIDE SEQUENCE</scope>
    <source>
        <strain evidence="6">CCMP2712</strain>
    </source>
</reference>
<dbReference type="Gene3D" id="3.90.640.90">
    <property type="entry name" value="Anti-proliferative protein, N-terminal domain"/>
    <property type="match status" value="1"/>
</dbReference>
<dbReference type="PRINTS" id="PR00310">
    <property type="entry name" value="ANTIPRLFBTG1"/>
</dbReference>
<dbReference type="InterPro" id="IPR033332">
    <property type="entry name" value="BTG"/>
</dbReference>
<dbReference type="HOGENOM" id="CLU_1436944_0_0_1"/>
<reference evidence="5" key="3">
    <citation type="submission" date="2016-03" db="UniProtKB">
        <authorList>
            <consortium name="EnsemblProtists"/>
        </authorList>
    </citation>
    <scope>IDENTIFICATION</scope>
</reference>
<dbReference type="KEGG" id="gtt:GUITHDRAFT_155331"/>
<proteinExistence type="inferred from homology"/>
<dbReference type="PaxDb" id="55529-EKX36113"/>
<dbReference type="RefSeq" id="XP_005823093.1">
    <property type="nucleotide sequence ID" value="XM_005823036.1"/>
</dbReference>